<evidence type="ECO:0000256" key="4">
    <source>
        <dbReference type="ARBA" id="ARBA00022741"/>
    </source>
</evidence>
<dbReference type="InterPro" id="IPR025877">
    <property type="entry name" value="MobA-like_NTP_Trfase"/>
</dbReference>
<organism evidence="9 10">
    <name type="scientific">Talaromyces pinophilus</name>
    <name type="common">Penicillium pinophilum</name>
    <dbReference type="NCBI Taxonomy" id="128442"/>
    <lineage>
        <taxon>Eukaryota</taxon>
        <taxon>Fungi</taxon>
        <taxon>Dikarya</taxon>
        <taxon>Ascomycota</taxon>
        <taxon>Pezizomycotina</taxon>
        <taxon>Eurotiomycetes</taxon>
        <taxon>Eurotiomycetidae</taxon>
        <taxon>Eurotiales</taxon>
        <taxon>Trichocomaceae</taxon>
        <taxon>Talaromyces</taxon>
        <taxon>Talaromyces sect. Talaromyces</taxon>
    </lineage>
</organism>
<name>A0A510NV87_TALPI</name>
<evidence type="ECO:0000259" key="8">
    <source>
        <dbReference type="Pfam" id="PF12804"/>
    </source>
</evidence>
<keyword evidence="7" id="KW-0501">Molybdenum cofactor biosynthesis</keyword>
<dbReference type="InterPro" id="IPR013482">
    <property type="entry name" value="Molybde_CF_guanTrfase"/>
</dbReference>
<reference evidence="10" key="1">
    <citation type="journal article" date="2015" name="Genome Announc.">
        <title>Draft genome sequence of Talaromyces cellulolyticus strain Y-94, a source of lignocellulosic biomass-degrading enzymes.</title>
        <authorList>
            <person name="Fujii T."/>
            <person name="Koike H."/>
            <person name="Sawayama S."/>
            <person name="Yano S."/>
            <person name="Inoue H."/>
        </authorList>
    </citation>
    <scope>NUCLEOTIDE SEQUENCE [LARGE SCALE GENOMIC DNA]</scope>
    <source>
        <strain evidence="10">Y-94</strain>
    </source>
</reference>
<keyword evidence="3" id="KW-0479">Metal-binding</keyword>
<dbReference type="PANTHER" id="PTHR19136">
    <property type="entry name" value="MOLYBDENUM COFACTOR GUANYLYLTRANSFERASE"/>
    <property type="match status" value="1"/>
</dbReference>
<evidence type="ECO:0000256" key="5">
    <source>
        <dbReference type="ARBA" id="ARBA00022842"/>
    </source>
</evidence>
<dbReference type="GO" id="GO:0016779">
    <property type="term" value="F:nucleotidyltransferase activity"/>
    <property type="evidence" value="ECO:0007669"/>
    <property type="project" value="UniProtKB-ARBA"/>
</dbReference>
<gene>
    <name evidence="9" type="ORF">TCE0_018f05017</name>
</gene>
<evidence type="ECO:0000256" key="2">
    <source>
        <dbReference type="ARBA" id="ARBA00022679"/>
    </source>
</evidence>
<proteinExistence type="predicted"/>
<dbReference type="Proteomes" id="UP000053095">
    <property type="component" value="Unassembled WGS sequence"/>
</dbReference>
<dbReference type="CDD" id="cd02503">
    <property type="entry name" value="MobA"/>
    <property type="match status" value="1"/>
</dbReference>
<dbReference type="GO" id="GO:0005525">
    <property type="term" value="F:GTP binding"/>
    <property type="evidence" value="ECO:0007669"/>
    <property type="project" value="UniProtKB-KW"/>
</dbReference>
<evidence type="ECO:0000256" key="6">
    <source>
        <dbReference type="ARBA" id="ARBA00023134"/>
    </source>
</evidence>
<keyword evidence="5" id="KW-0460">Magnesium</keyword>
<feature type="domain" description="MobA-like NTP transferase" evidence="8">
    <location>
        <begin position="5"/>
        <end position="182"/>
    </location>
</feature>
<evidence type="ECO:0000313" key="9">
    <source>
        <dbReference type="EMBL" id="GAM36152.1"/>
    </source>
</evidence>
<sequence>MTLRVLILAGRQSSRMGTRKELLPHPSGVPMYQYLLNIIGQACPELNTVYMSVKNKEFVPPFEMQHNQSRGDNISVQFIYDQQLNNRDENDIGPAAGLLAAYSTNPETNWLVVACDFPLLTVRTLTRLISAQEQQSSSLTCYRNSKGFCEPLLAVWSPEALEKLAENVKQGRTGPRFVLDELSDARVMSPEDDVELLNVNTIEEWEKACNLFKSVA</sequence>
<dbReference type="SUPFAM" id="SSF53448">
    <property type="entry name" value="Nucleotide-diphospho-sugar transferases"/>
    <property type="match status" value="1"/>
</dbReference>
<keyword evidence="2" id="KW-0808">Transferase</keyword>
<dbReference type="InterPro" id="IPR029044">
    <property type="entry name" value="Nucleotide-diphossugar_trans"/>
</dbReference>
<keyword evidence="4" id="KW-0547">Nucleotide-binding</keyword>
<dbReference type="AlphaFoldDB" id="A0A510NV87"/>
<evidence type="ECO:0000256" key="1">
    <source>
        <dbReference type="ARBA" id="ARBA00022490"/>
    </source>
</evidence>
<dbReference type="EMBL" id="DF933814">
    <property type="protein sequence ID" value="GAM36152.1"/>
    <property type="molecule type" value="Genomic_DNA"/>
</dbReference>
<evidence type="ECO:0000313" key="10">
    <source>
        <dbReference type="Proteomes" id="UP000053095"/>
    </source>
</evidence>
<dbReference type="PANTHER" id="PTHR19136:SF81">
    <property type="entry name" value="MOLYBDENUM COFACTOR GUANYLYLTRANSFERASE"/>
    <property type="match status" value="1"/>
</dbReference>
<accession>A0A510NV87</accession>
<keyword evidence="6" id="KW-0342">GTP-binding</keyword>
<dbReference type="Gene3D" id="3.90.550.10">
    <property type="entry name" value="Spore Coat Polysaccharide Biosynthesis Protein SpsA, Chain A"/>
    <property type="match status" value="1"/>
</dbReference>
<dbReference type="GO" id="GO:0046872">
    <property type="term" value="F:metal ion binding"/>
    <property type="evidence" value="ECO:0007669"/>
    <property type="project" value="UniProtKB-KW"/>
</dbReference>
<evidence type="ECO:0000256" key="7">
    <source>
        <dbReference type="ARBA" id="ARBA00023150"/>
    </source>
</evidence>
<keyword evidence="1" id="KW-0963">Cytoplasm</keyword>
<protein>
    <recommendedName>
        <fullName evidence="8">MobA-like NTP transferase domain-containing protein</fullName>
    </recommendedName>
</protein>
<dbReference type="GO" id="GO:0006777">
    <property type="term" value="P:Mo-molybdopterin cofactor biosynthetic process"/>
    <property type="evidence" value="ECO:0007669"/>
    <property type="project" value="UniProtKB-KW"/>
</dbReference>
<dbReference type="Pfam" id="PF12804">
    <property type="entry name" value="NTP_transf_3"/>
    <property type="match status" value="1"/>
</dbReference>
<evidence type="ECO:0000256" key="3">
    <source>
        <dbReference type="ARBA" id="ARBA00022723"/>
    </source>
</evidence>
<keyword evidence="10" id="KW-1185">Reference proteome</keyword>